<feature type="binding site" evidence="8">
    <location>
        <position position="145"/>
    </location>
    <ligand>
        <name>substrate</name>
    </ligand>
</feature>
<comment type="similarity">
    <text evidence="8">Belongs to the glutamate 5-kinase family.</text>
</comment>
<dbReference type="InterPro" id="IPR036393">
    <property type="entry name" value="AceGlu_kinase-like_sf"/>
</dbReference>
<dbReference type="SUPFAM" id="SSF53633">
    <property type="entry name" value="Carbamate kinase-like"/>
    <property type="match status" value="1"/>
</dbReference>
<dbReference type="HAMAP" id="MF_00456">
    <property type="entry name" value="ProB"/>
    <property type="match status" value="1"/>
</dbReference>
<evidence type="ECO:0000256" key="6">
    <source>
        <dbReference type="ARBA" id="ARBA00022777"/>
    </source>
</evidence>
<name>A0ABN5JHF0_FUSVA</name>
<feature type="binding site" evidence="8">
    <location>
        <position position="157"/>
    </location>
    <ligand>
        <name>substrate</name>
    </ligand>
</feature>
<keyword evidence="4 8" id="KW-0808">Transferase</keyword>
<comment type="pathway">
    <text evidence="8">Amino-acid biosynthesis; L-proline biosynthesis; L-glutamate 5-semialdehyde from L-glutamate: step 1/2.</text>
</comment>
<dbReference type="InterPro" id="IPR019797">
    <property type="entry name" value="Glutamate_5-kinase_CS"/>
</dbReference>
<evidence type="ECO:0000256" key="5">
    <source>
        <dbReference type="ARBA" id="ARBA00022741"/>
    </source>
</evidence>
<comment type="catalytic activity">
    <reaction evidence="8">
        <text>L-glutamate + ATP = L-glutamyl 5-phosphate + ADP</text>
        <dbReference type="Rhea" id="RHEA:14877"/>
        <dbReference type="ChEBI" id="CHEBI:29985"/>
        <dbReference type="ChEBI" id="CHEBI:30616"/>
        <dbReference type="ChEBI" id="CHEBI:58274"/>
        <dbReference type="ChEBI" id="CHEBI:456216"/>
        <dbReference type="EC" id="2.7.2.11"/>
    </reaction>
</comment>
<organism evidence="10 11">
    <name type="scientific">Fusobacterium varium ATCC 27725</name>
    <dbReference type="NCBI Taxonomy" id="469618"/>
    <lineage>
        <taxon>Bacteria</taxon>
        <taxon>Fusobacteriati</taxon>
        <taxon>Fusobacteriota</taxon>
        <taxon>Fusobacteriia</taxon>
        <taxon>Fusobacteriales</taxon>
        <taxon>Fusobacteriaceae</taxon>
        <taxon>Fusobacterium</taxon>
    </lineage>
</organism>
<protein>
    <recommendedName>
        <fullName evidence="8">Glutamate 5-kinase</fullName>
        <ecNumber evidence="8">2.7.2.11</ecNumber>
    </recommendedName>
    <alternativeName>
        <fullName evidence="8">Gamma-glutamyl kinase</fullName>
        <shortName evidence="8">GK</shortName>
    </alternativeName>
</protein>
<dbReference type="GeneID" id="77468303"/>
<evidence type="ECO:0000256" key="7">
    <source>
        <dbReference type="ARBA" id="ARBA00022840"/>
    </source>
</evidence>
<dbReference type="InterPro" id="IPR011529">
    <property type="entry name" value="Glu_5kinase"/>
</dbReference>
<feature type="binding site" evidence="8">
    <location>
        <begin position="177"/>
        <end position="178"/>
    </location>
    <ligand>
        <name>ATP</name>
        <dbReference type="ChEBI" id="CHEBI:30616"/>
    </ligand>
</feature>
<evidence type="ECO:0000256" key="8">
    <source>
        <dbReference type="HAMAP-Rule" id="MF_00456"/>
    </source>
</evidence>
<dbReference type="PRINTS" id="PR00474">
    <property type="entry name" value="GLU5KINASE"/>
</dbReference>
<evidence type="ECO:0000256" key="2">
    <source>
        <dbReference type="ARBA" id="ARBA00022605"/>
    </source>
</evidence>
<keyword evidence="5 8" id="KW-0547">Nucleotide-binding</keyword>
<dbReference type="PANTHER" id="PTHR43654">
    <property type="entry name" value="GLUTAMATE 5-KINASE"/>
    <property type="match status" value="1"/>
</dbReference>
<keyword evidence="1 8" id="KW-0963">Cytoplasm</keyword>
<evidence type="ECO:0000256" key="3">
    <source>
        <dbReference type="ARBA" id="ARBA00022650"/>
    </source>
</evidence>
<comment type="function">
    <text evidence="8">Catalyzes the transfer of a phosphate group to glutamate to form L-glutamate 5-phosphate.</text>
</comment>
<feature type="binding site" evidence="8">
    <location>
        <position position="58"/>
    </location>
    <ligand>
        <name>substrate</name>
    </ligand>
</feature>
<dbReference type="EC" id="2.7.2.11" evidence="8"/>
<sequence length="271" mass="29776">MNRDIKERVKNAKRIVIKVGTSTLTYANGNLNLSLLNKLAWGLSDLRNQGRDVVLVTSGAIGVGSKKLDFKTRPKETREKQAAAAVGQAELMHIYQNFFGEYSQKTAQILLTKDDFKEGERKTNTNNTFETLLEYGVIPIVNANDTISTFEIEFSDNDRLSASVASLLKADLLIILTDIDALYNSNPKTNPDAQRIAYVEKVTDEIMKMGGEKGSEFSVGGMETKLLAARECCDNGVVMAILDGSNPLLIERLISGEDVGTVFDCVALEEI</sequence>
<dbReference type="Gene3D" id="3.40.1160.10">
    <property type="entry name" value="Acetylglutamate kinase-like"/>
    <property type="match status" value="1"/>
</dbReference>
<dbReference type="Proteomes" id="UP000241238">
    <property type="component" value="Chromosome"/>
</dbReference>
<dbReference type="InterPro" id="IPR001048">
    <property type="entry name" value="Asp/Glu/Uridylate_kinase"/>
</dbReference>
<dbReference type="PIRSF" id="PIRSF000729">
    <property type="entry name" value="GK"/>
    <property type="match status" value="1"/>
</dbReference>
<evidence type="ECO:0000256" key="1">
    <source>
        <dbReference type="ARBA" id="ARBA00022490"/>
    </source>
</evidence>
<proteinExistence type="inferred from homology"/>
<keyword evidence="6 8" id="KW-0418">Kinase</keyword>
<dbReference type="RefSeq" id="WP_005947699.1">
    <property type="nucleotide sequence ID" value="NZ_CP028103.1"/>
</dbReference>
<evidence type="ECO:0000313" key="10">
    <source>
        <dbReference type="EMBL" id="AVQ31513.1"/>
    </source>
</evidence>
<gene>
    <name evidence="8 10" type="primary">proB</name>
    <name evidence="10" type="ORF">C4N18_09885</name>
</gene>
<dbReference type="EMBL" id="CP028103">
    <property type="protein sequence ID" value="AVQ31513.1"/>
    <property type="molecule type" value="Genomic_DNA"/>
</dbReference>
<keyword evidence="11" id="KW-1185">Reference proteome</keyword>
<dbReference type="InterPro" id="IPR041739">
    <property type="entry name" value="G5K_ProB"/>
</dbReference>
<evidence type="ECO:0000313" key="11">
    <source>
        <dbReference type="Proteomes" id="UP000241238"/>
    </source>
</evidence>
<keyword evidence="7 8" id="KW-0067">ATP-binding</keyword>
<keyword evidence="2 8" id="KW-0028">Amino-acid biosynthesis</keyword>
<dbReference type="PANTHER" id="PTHR43654:SF1">
    <property type="entry name" value="ISOPENTENYL PHOSPHATE KINASE"/>
    <property type="match status" value="1"/>
</dbReference>
<evidence type="ECO:0000259" key="9">
    <source>
        <dbReference type="Pfam" id="PF00696"/>
    </source>
</evidence>
<dbReference type="NCBIfam" id="TIGR01027">
    <property type="entry name" value="proB"/>
    <property type="match status" value="1"/>
</dbReference>
<dbReference type="PROSITE" id="PS00902">
    <property type="entry name" value="GLUTAMATE_5_KINASE"/>
    <property type="match status" value="1"/>
</dbReference>
<accession>A0ABN5JHF0</accession>
<keyword evidence="3 8" id="KW-0641">Proline biosynthesis</keyword>
<evidence type="ECO:0000256" key="4">
    <source>
        <dbReference type="ARBA" id="ARBA00022679"/>
    </source>
</evidence>
<reference evidence="11" key="1">
    <citation type="journal article" date="2018" name="MSphere">
        <title>Fusobacterium Genomics Using MinION and Illumina Sequencing Enables Genome Completion and Correction.</title>
        <authorList>
            <person name="Todd S.M."/>
            <person name="Settlage R.E."/>
            <person name="Lahmers K.K."/>
            <person name="Slade D.J."/>
        </authorList>
    </citation>
    <scope>NUCLEOTIDE SEQUENCE [LARGE SCALE GENOMIC DNA]</scope>
    <source>
        <strain evidence="11">ATCC 27725</strain>
    </source>
</reference>
<comment type="caution">
    <text evidence="8">Lacks conserved residue(s) required for the propagation of feature annotation.</text>
</comment>
<feature type="domain" description="Aspartate/glutamate/uridylate kinase" evidence="9">
    <location>
        <begin position="13"/>
        <end position="238"/>
    </location>
</feature>
<feature type="binding site" evidence="8">
    <location>
        <position position="18"/>
    </location>
    <ligand>
        <name>ATP</name>
        <dbReference type="ChEBI" id="CHEBI:30616"/>
    </ligand>
</feature>
<dbReference type="InterPro" id="IPR005715">
    <property type="entry name" value="Glu_5kinase/COase_Synthase"/>
</dbReference>
<comment type="subcellular location">
    <subcellularLocation>
        <location evidence="8">Cytoplasm</location>
    </subcellularLocation>
</comment>
<dbReference type="Pfam" id="PF00696">
    <property type="entry name" value="AA_kinase"/>
    <property type="match status" value="1"/>
</dbReference>
<dbReference type="CDD" id="cd04242">
    <property type="entry name" value="AAK_G5K_ProB"/>
    <property type="match status" value="1"/>
</dbReference>
<dbReference type="InterPro" id="IPR001057">
    <property type="entry name" value="Glu/AcGlu_kinase"/>
</dbReference>